<organism evidence="2 3">
    <name type="scientific">Phycicoccus elongatus Lp2</name>
    <dbReference type="NCBI Taxonomy" id="1193181"/>
    <lineage>
        <taxon>Bacteria</taxon>
        <taxon>Bacillati</taxon>
        <taxon>Actinomycetota</taxon>
        <taxon>Actinomycetes</taxon>
        <taxon>Micrococcales</taxon>
        <taxon>Intrasporangiaceae</taxon>
        <taxon>Phycicoccus</taxon>
    </lineage>
</organism>
<feature type="domain" description="Phage L5-like integrase N-terminal" evidence="1">
    <location>
        <begin position="11"/>
        <end position="50"/>
    </location>
</feature>
<dbReference type="AlphaFoldDB" id="N0E2I8"/>
<evidence type="ECO:0000259" key="1">
    <source>
        <dbReference type="Pfam" id="PF26003"/>
    </source>
</evidence>
<reference evidence="2 3" key="1">
    <citation type="journal article" date="2013" name="ISME J.">
        <title>A metabolic model for members of the genus Tetrasphaera involved in enhanced biological phosphorus removal.</title>
        <authorList>
            <person name="Kristiansen R."/>
            <person name="Nguyen H.T.T."/>
            <person name="Saunders A.M."/>
            <person name="Nielsen J.L."/>
            <person name="Wimmer R."/>
            <person name="Le V.Q."/>
            <person name="McIlroy S.J."/>
            <person name="Petrovski S."/>
            <person name="Seviour R.J."/>
            <person name="Calteau A."/>
            <person name="Nielsen K.L."/>
            <person name="Nielsen P.H."/>
        </authorList>
    </citation>
    <scope>NUCLEOTIDE SEQUENCE [LARGE SCALE GENOMIC DNA]</scope>
    <source>
        <strain evidence="2 3">Lp2</strain>
    </source>
</reference>
<dbReference type="HOGENOM" id="CLU_2653274_0_0_11"/>
<dbReference type="Pfam" id="PF26003">
    <property type="entry name" value="Integrase_N_phage"/>
    <property type="match status" value="1"/>
</dbReference>
<evidence type="ECO:0000313" key="3">
    <source>
        <dbReference type="Proteomes" id="UP000013167"/>
    </source>
</evidence>
<comment type="caution">
    <text evidence="2">The sequence shown here is derived from an EMBL/GenBank/DDBJ whole genome shotgun (WGS) entry which is preliminary data.</text>
</comment>
<dbReference type="eggNOG" id="COG0582">
    <property type="taxonomic scope" value="Bacteria"/>
</dbReference>
<dbReference type="OrthoDB" id="1822491at2"/>
<dbReference type="EMBL" id="CAIZ01000154">
    <property type="protein sequence ID" value="CCH71158.1"/>
    <property type="molecule type" value="Genomic_DNA"/>
</dbReference>
<dbReference type="STRING" id="1193181.BN10_810031"/>
<gene>
    <name evidence="2" type="ORF">BN10_810031</name>
</gene>
<sequence length="76" mass="8661">MARESSIARRGFGRIERCESGRYRAAYTGPDGRLYRAPTTFDAKEDAVAWPWRLGTTLTPHVVDVPQLRPLRDVNE</sequence>
<evidence type="ECO:0000313" key="2">
    <source>
        <dbReference type="EMBL" id="CCH71158.1"/>
    </source>
</evidence>
<keyword evidence="3" id="KW-1185">Reference proteome</keyword>
<protein>
    <recommendedName>
        <fullName evidence="1">Phage L5-like integrase N-terminal domain-containing protein</fullName>
    </recommendedName>
</protein>
<dbReference type="Proteomes" id="UP000013167">
    <property type="component" value="Unassembled WGS sequence"/>
</dbReference>
<proteinExistence type="predicted"/>
<dbReference type="InterPro" id="IPR058717">
    <property type="entry name" value="Phage_L5_Integrase_N"/>
</dbReference>
<name>N0E2I8_9MICO</name>
<dbReference type="RefSeq" id="WP_010850990.1">
    <property type="nucleotide sequence ID" value="NZ_HF570956.1"/>
</dbReference>
<accession>N0E2I8</accession>